<protein>
    <submittedName>
        <fullName evidence="5">Transcriptional regulator</fullName>
    </submittedName>
</protein>
<dbReference type="InterPro" id="IPR016032">
    <property type="entry name" value="Sig_transdc_resp-reg_C-effctor"/>
</dbReference>
<dbReference type="GO" id="GO:0000160">
    <property type="term" value="P:phosphorelay signal transduction system"/>
    <property type="evidence" value="ECO:0007669"/>
    <property type="project" value="InterPro"/>
</dbReference>
<dbReference type="InterPro" id="IPR001867">
    <property type="entry name" value="OmpR/PhoB-type_DNA-bd"/>
</dbReference>
<name>A0A854C1B6_9BACT</name>
<feature type="domain" description="OmpR/PhoB-type" evidence="4">
    <location>
        <begin position="179"/>
        <end position="276"/>
    </location>
</feature>
<dbReference type="Pfam" id="PF00486">
    <property type="entry name" value="Trans_reg_C"/>
    <property type="match status" value="1"/>
</dbReference>
<comment type="caution">
    <text evidence="5">The sequence shown here is derived from an EMBL/GenBank/DDBJ whole genome shotgun (WGS) entry which is preliminary data.</text>
</comment>
<dbReference type="GO" id="GO:0006355">
    <property type="term" value="P:regulation of DNA-templated transcription"/>
    <property type="evidence" value="ECO:0007669"/>
    <property type="project" value="InterPro"/>
</dbReference>
<keyword evidence="1 2" id="KW-0238">DNA-binding</keyword>
<organism evidence="5 6">
    <name type="scientific">Phocaeicola plebeius</name>
    <dbReference type="NCBI Taxonomy" id="310297"/>
    <lineage>
        <taxon>Bacteria</taxon>
        <taxon>Pseudomonadati</taxon>
        <taxon>Bacteroidota</taxon>
        <taxon>Bacteroidia</taxon>
        <taxon>Bacteroidales</taxon>
        <taxon>Bacteroidaceae</taxon>
        <taxon>Phocaeicola</taxon>
    </lineage>
</organism>
<dbReference type="SUPFAM" id="SSF46894">
    <property type="entry name" value="C-terminal effector domain of the bipartite response regulators"/>
    <property type="match status" value="1"/>
</dbReference>
<feature type="chain" id="PRO_5032425842" evidence="3">
    <location>
        <begin position="22"/>
        <end position="278"/>
    </location>
</feature>
<evidence type="ECO:0000256" key="1">
    <source>
        <dbReference type="ARBA" id="ARBA00023125"/>
    </source>
</evidence>
<keyword evidence="3" id="KW-0732">Signal</keyword>
<evidence type="ECO:0000259" key="4">
    <source>
        <dbReference type="PROSITE" id="PS51755"/>
    </source>
</evidence>
<evidence type="ECO:0000313" key="6">
    <source>
        <dbReference type="Proteomes" id="UP000186685"/>
    </source>
</evidence>
<proteinExistence type="predicted"/>
<dbReference type="GO" id="GO:0003677">
    <property type="term" value="F:DNA binding"/>
    <property type="evidence" value="ECO:0007669"/>
    <property type="project" value="UniProtKB-UniRule"/>
</dbReference>
<feature type="signal peptide" evidence="3">
    <location>
        <begin position="1"/>
        <end position="21"/>
    </location>
</feature>
<dbReference type="AlphaFoldDB" id="A0A854C1B6"/>
<gene>
    <name evidence="5" type="ORF">BHV76_06590</name>
</gene>
<dbReference type="Proteomes" id="UP000186685">
    <property type="component" value="Unassembled WGS sequence"/>
</dbReference>
<dbReference type="Gene3D" id="1.10.10.10">
    <property type="entry name" value="Winged helix-like DNA-binding domain superfamily/Winged helix DNA-binding domain"/>
    <property type="match status" value="1"/>
</dbReference>
<dbReference type="PROSITE" id="PS51755">
    <property type="entry name" value="OMPR_PHOB"/>
    <property type="match status" value="1"/>
</dbReference>
<evidence type="ECO:0000313" key="5">
    <source>
        <dbReference type="EMBL" id="OKZ10539.1"/>
    </source>
</evidence>
<dbReference type="EMBL" id="MNQR01000019">
    <property type="protein sequence ID" value="OKZ10539.1"/>
    <property type="molecule type" value="Genomic_DNA"/>
</dbReference>
<sequence>MNNKFLPIGVFLSLMLTSLFAGHQSYMTTRNEIEADLSQALSMTIKEKEDNFVSPDTIKAYKQLRTASDGQVLIAVSDKRFCKHLKNSSLKNNAFITFDIVDKQYKGGRTDEHMICSDTLIIKDKNAGATLALRGYTRLSASTIFGLSDQRMSSTLAAMAFAWALLSWLYMRKKAERLCHQVEFGGITYSDCDNCFYDSNRNPIHFTPMQQQLMMMFWNAPAHSLSKERICTELWPKKDDANDTLYTLIKRLRPIVENNSNLEIATDRGRQYSLKIKE</sequence>
<feature type="DNA-binding region" description="OmpR/PhoB-type" evidence="2">
    <location>
        <begin position="179"/>
        <end position="276"/>
    </location>
</feature>
<dbReference type="SMART" id="SM00862">
    <property type="entry name" value="Trans_reg_C"/>
    <property type="match status" value="1"/>
</dbReference>
<reference evidence="5 6" key="1">
    <citation type="journal article" date="2016" name="Nat. Biotechnol.">
        <title>Measurement of bacterial replication rates in microbial communities.</title>
        <authorList>
            <person name="Brown C.T."/>
            <person name="Olm M.R."/>
            <person name="Thomas B.C."/>
            <person name="Banfield J.F."/>
        </authorList>
    </citation>
    <scope>NUCLEOTIDE SEQUENCE [LARGE SCALE GENOMIC DNA]</scope>
    <source>
        <strain evidence="5">45_130</strain>
    </source>
</reference>
<evidence type="ECO:0000256" key="2">
    <source>
        <dbReference type="PROSITE-ProRule" id="PRU01091"/>
    </source>
</evidence>
<evidence type="ECO:0000256" key="3">
    <source>
        <dbReference type="SAM" id="SignalP"/>
    </source>
</evidence>
<accession>A0A854C1B6</accession>
<dbReference type="InterPro" id="IPR036388">
    <property type="entry name" value="WH-like_DNA-bd_sf"/>
</dbReference>